<evidence type="ECO:0000313" key="2">
    <source>
        <dbReference type="Proteomes" id="UP000612362"/>
    </source>
</evidence>
<name>A0A8J3I484_9CHLR</name>
<protein>
    <submittedName>
        <fullName evidence="1">Phosphohistidine phosphatase SixA</fullName>
    </submittedName>
</protein>
<sequence length="155" mass="16861">MDIILIRHGTKIPTSPDKDAPLAPEGLAEIDHLKERMTRLGINPAVYLTSKYKRAKQTAERLAFDASLIHTLNALTPDTDTFSSDAQHMLTSISAEAKKQNIDLNQQAVIAIVGHEPQLSTLLRYMTSKLEIGKGSGVPVKADSFDALIKGKGTL</sequence>
<dbReference type="InterPro" id="IPR013078">
    <property type="entry name" value="His_Pase_superF_clade-1"/>
</dbReference>
<dbReference type="SUPFAM" id="SSF53254">
    <property type="entry name" value="Phosphoglycerate mutase-like"/>
    <property type="match status" value="1"/>
</dbReference>
<dbReference type="EMBL" id="BNJF01000006">
    <property type="protein sequence ID" value="GHO49922.1"/>
    <property type="molecule type" value="Genomic_DNA"/>
</dbReference>
<accession>A0A8J3I484</accession>
<dbReference type="SMART" id="SM00855">
    <property type="entry name" value="PGAM"/>
    <property type="match status" value="1"/>
</dbReference>
<keyword evidence="2" id="KW-1185">Reference proteome</keyword>
<dbReference type="RefSeq" id="WP_220198997.1">
    <property type="nucleotide sequence ID" value="NZ_BNJF01000006.1"/>
</dbReference>
<evidence type="ECO:0000313" key="1">
    <source>
        <dbReference type="EMBL" id="GHO49922.1"/>
    </source>
</evidence>
<organism evidence="1 2">
    <name type="scientific">Ktedonospora formicarum</name>
    <dbReference type="NCBI Taxonomy" id="2778364"/>
    <lineage>
        <taxon>Bacteria</taxon>
        <taxon>Bacillati</taxon>
        <taxon>Chloroflexota</taxon>
        <taxon>Ktedonobacteria</taxon>
        <taxon>Ktedonobacterales</taxon>
        <taxon>Ktedonobacteraceae</taxon>
        <taxon>Ktedonospora</taxon>
    </lineage>
</organism>
<dbReference type="InterPro" id="IPR029033">
    <property type="entry name" value="His_PPase_superfam"/>
</dbReference>
<dbReference type="Gene3D" id="3.40.50.1240">
    <property type="entry name" value="Phosphoglycerate mutase-like"/>
    <property type="match status" value="1"/>
</dbReference>
<dbReference type="AlphaFoldDB" id="A0A8J3I484"/>
<dbReference type="Pfam" id="PF00300">
    <property type="entry name" value="His_Phos_1"/>
    <property type="match status" value="1"/>
</dbReference>
<proteinExistence type="predicted"/>
<reference evidence="1" key="1">
    <citation type="submission" date="2020-10" db="EMBL/GenBank/DDBJ databases">
        <title>Taxonomic study of unclassified bacteria belonging to the class Ktedonobacteria.</title>
        <authorList>
            <person name="Yabe S."/>
            <person name="Wang C.M."/>
            <person name="Zheng Y."/>
            <person name="Sakai Y."/>
            <person name="Cavaletti L."/>
            <person name="Monciardini P."/>
            <person name="Donadio S."/>
        </authorList>
    </citation>
    <scope>NUCLEOTIDE SEQUENCE</scope>
    <source>
        <strain evidence="1">SOSP1-1</strain>
    </source>
</reference>
<gene>
    <name evidence="1" type="ORF">KSX_80850</name>
</gene>
<dbReference type="CDD" id="cd07067">
    <property type="entry name" value="HP_PGM_like"/>
    <property type="match status" value="1"/>
</dbReference>
<comment type="caution">
    <text evidence="1">The sequence shown here is derived from an EMBL/GenBank/DDBJ whole genome shotgun (WGS) entry which is preliminary data.</text>
</comment>
<dbReference type="Proteomes" id="UP000612362">
    <property type="component" value="Unassembled WGS sequence"/>
</dbReference>